<protein>
    <submittedName>
        <fullName evidence="2">Uncharacterized protein</fullName>
    </submittedName>
</protein>
<organism evidence="2 3">
    <name type="scientific">Giardia duodenalis assemblage B</name>
    <dbReference type="NCBI Taxonomy" id="1394984"/>
    <lineage>
        <taxon>Eukaryota</taxon>
        <taxon>Metamonada</taxon>
        <taxon>Diplomonadida</taxon>
        <taxon>Hexamitidae</taxon>
        <taxon>Giardiinae</taxon>
        <taxon>Giardia</taxon>
    </lineage>
</organism>
<sequence length="242" mass="27101">MIDALLHASCLAGREGNLCGLSYFPYFKAMPQMVGLGEIVVPPPPPGISTHGLYQREERLRRLGLTLHRMQMRALTAERHSAVKQSYLSVPSTPTLDTTHEPVAPVKSSPERQERVQEYLRQRYARPVSCTPAEVRSHYAGVFGNDPSSESCRSHFNELGVPRQFPAFYGVCCKQSGITLVTQDPSPSELAPVEPSISVHPARNDTATTANHREFDFAVIRQRCNERIQARAERRLFTQRSS</sequence>
<dbReference type="AlphaFoldDB" id="A0A132NTK4"/>
<gene>
    <name evidence="2" type="ORF">QR46_2616</name>
</gene>
<name>A0A132NTK4_GIAIN</name>
<evidence type="ECO:0000313" key="3">
    <source>
        <dbReference type="Proteomes" id="UP000070089"/>
    </source>
</evidence>
<dbReference type="Proteomes" id="UP000070089">
    <property type="component" value="Unassembled WGS sequence"/>
</dbReference>
<accession>A0A132NTK4</accession>
<feature type="region of interest" description="Disordered" evidence="1">
    <location>
        <begin position="92"/>
        <end position="113"/>
    </location>
</feature>
<dbReference type="VEuPathDB" id="GiardiaDB:QR46_2616"/>
<evidence type="ECO:0000256" key="1">
    <source>
        <dbReference type="SAM" id="MobiDB-lite"/>
    </source>
</evidence>
<reference evidence="2 3" key="1">
    <citation type="journal article" date="2015" name="Mol. Biochem. Parasitol.">
        <title>Identification of polymorphic genes for use in assemblage B genotyping assays through comparative genomics of multiple assemblage B Giardia duodenalis isolates.</title>
        <authorList>
            <person name="Wielinga C."/>
            <person name="Thompson R.C."/>
            <person name="Monis P."/>
            <person name="Ryan U."/>
        </authorList>
    </citation>
    <scope>NUCLEOTIDE SEQUENCE [LARGE SCALE GENOMIC DNA]</scope>
    <source>
        <strain evidence="2 3">BAH15c1</strain>
    </source>
</reference>
<dbReference type="EMBL" id="JXTI01000071">
    <property type="protein sequence ID" value="KWX13386.1"/>
    <property type="molecule type" value="Genomic_DNA"/>
</dbReference>
<comment type="caution">
    <text evidence="2">The sequence shown here is derived from an EMBL/GenBank/DDBJ whole genome shotgun (WGS) entry which is preliminary data.</text>
</comment>
<dbReference type="OrthoDB" id="10257410at2759"/>
<proteinExistence type="predicted"/>
<evidence type="ECO:0000313" key="2">
    <source>
        <dbReference type="EMBL" id="KWX13386.1"/>
    </source>
</evidence>